<dbReference type="Proteomes" id="UP000683925">
    <property type="component" value="Unassembled WGS sequence"/>
</dbReference>
<evidence type="ECO:0000313" key="3">
    <source>
        <dbReference type="EMBL" id="CAD8145014.1"/>
    </source>
</evidence>
<reference evidence="3" key="1">
    <citation type="submission" date="2021-01" db="EMBL/GenBank/DDBJ databases">
        <authorList>
            <consortium name="Genoscope - CEA"/>
            <person name="William W."/>
        </authorList>
    </citation>
    <scope>NUCLEOTIDE SEQUENCE</scope>
</reference>
<evidence type="ECO:0000313" key="4">
    <source>
        <dbReference type="Proteomes" id="UP000683925"/>
    </source>
</evidence>
<evidence type="ECO:0000256" key="1">
    <source>
        <dbReference type="SAM" id="MobiDB-lite"/>
    </source>
</evidence>
<evidence type="ECO:0000256" key="2">
    <source>
        <dbReference type="SAM" id="Phobius"/>
    </source>
</evidence>
<feature type="compositionally biased region" description="Polar residues" evidence="1">
    <location>
        <begin position="133"/>
        <end position="149"/>
    </location>
</feature>
<feature type="region of interest" description="Disordered" evidence="1">
    <location>
        <begin position="130"/>
        <end position="149"/>
    </location>
</feature>
<proteinExistence type="predicted"/>
<keyword evidence="2" id="KW-0812">Transmembrane</keyword>
<sequence>MLTRVKKLTNKLKWICGEMNMKQKISIWHLLSTLLQDIQNWQLNTISLEWLRGTLDKLIDNHLKVLQGSENELRMQLYNYQSWLNRRTRFQKILHSSLVINGSYFQFLVFLVAMSIWLWNIQRFDPKEPMDGTNHSNDNSQKLQVINRS</sequence>
<organism evidence="3 4">
    <name type="scientific">Paramecium octaurelia</name>
    <dbReference type="NCBI Taxonomy" id="43137"/>
    <lineage>
        <taxon>Eukaryota</taxon>
        <taxon>Sar</taxon>
        <taxon>Alveolata</taxon>
        <taxon>Ciliophora</taxon>
        <taxon>Intramacronucleata</taxon>
        <taxon>Oligohymenophorea</taxon>
        <taxon>Peniculida</taxon>
        <taxon>Parameciidae</taxon>
        <taxon>Paramecium</taxon>
    </lineage>
</organism>
<name>A0A8S1T1V5_PAROT</name>
<protein>
    <submittedName>
        <fullName evidence="3">Uncharacterized protein</fullName>
    </submittedName>
</protein>
<keyword evidence="4" id="KW-1185">Reference proteome</keyword>
<dbReference type="EMBL" id="CAJJDP010000017">
    <property type="protein sequence ID" value="CAD8145014.1"/>
    <property type="molecule type" value="Genomic_DNA"/>
</dbReference>
<keyword evidence="2" id="KW-1133">Transmembrane helix</keyword>
<comment type="caution">
    <text evidence="3">The sequence shown here is derived from an EMBL/GenBank/DDBJ whole genome shotgun (WGS) entry which is preliminary data.</text>
</comment>
<accession>A0A8S1T1V5</accession>
<gene>
    <name evidence="3" type="ORF">POCTA_138.1.T0170008</name>
</gene>
<feature type="transmembrane region" description="Helical" evidence="2">
    <location>
        <begin position="93"/>
        <end position="119"/>
    </location>
</feature>
<dbReference type="AlphaFoldDB" id="A0A8S1T1V5"/>
<keyword evidence="2" id="KW-0472">Membrane</keyword>